<feature type="compositionally biased region" description="Basic residues" evidence="1">
    <location>
        <begin position="49"/>
        <end position="64"/>
    </location>
</feature>
<evidence type="ECO:0000313" key="3">
    <source>
        <dbReference type="Proteomes" id="UP000245207"/>
    </source>
</evidence>
<reference evidence="2 3" key="1">
    <citation type="journal article" date="2018" name="Mol. Plant">
        <title>The genome of Artemisia annua provides insight into the evolution of Asteraceae family and artemisinin biosynthesis.</title>
        <authorList>
            <person name="Shen Q."/>
            <person name="Zhang L."/>
            <person name="Liao Z."/>
            <person name="Wang S."/>
            <person name="Yan T."/>
            <person name="Shi P."/>
            <person name="Liu M."/>
            <person name="Fu X."/>
            <person name="Pan Q."/>
            <person name="Wang Y."/>
            <person name="Lv Z."/>
            <person name="Lu X."/>
            <person name="Zhang F."/>
            <person name="Jiang W."/>
            <person name="Ma Y."/>
            <person name="Chen M."/>
            <person name="Hao X."/>
            <person name="Li L."/>
            <person name="Tang Y."/>
            <person name="Lv G."/>
            <person name="Zhou Y."/>
            <person name="Sun X."/>
            <person name="Brodelius P.E."/>
            <person name="Rose J.K.C."/>
            <person name="Tang K."/>
        </authorList>
    </citation>
    <scope>NUCLEOTIDE SEQUENCE [LARGE SCALE GENOMIC DNA]</scope>
    <source>
        <strain evidence="3">cv. Huhao1</strain>
        <tissue evidence="2">Leaf</tissue>
    </source>
</reference>
<proteinExistence type="predicted"/>
<organism evidence="2 3">
    <name type="scientific">Artemisia annua</name>
    <name type="common">Sweet wormwood</name>
    <dbReference type="NCBI Taxonomy" id="35608"/>
    <lineage>
        <taxon>Eukaryota</taxon>
        <taxon>Viridiplantae</taxon>
        <taxon>Streptophyta</taxon>
        <taxon>Embryophyta</taxon>
        <taxon>Tracheophyta</taxon>
        <taxon>Spermatophyta</taxon>
        <taxon>Magnoliopsida</taxon>
        <taxon>eudicotyledons</taxon>
        <taxon>Gunneridae</taxon>
        <taxon>Pentapetalae</taxon>
        <taxon>asterids</taxon>
        <taxon>campanulids</taxon>
        <taxon>Asterales</taxon>
        <taxon>Asteraceae</taxon>
        <taxon>Asteroideae</taxon>
        <taxon>Anthemideae</taxon>
        <taxon>Artemisiinae</taxon>
        <taxon>Artemisia</taxon>
    </lineage>
</organism>
<dbReference type="AlphaFoldDB" id="A0A2U1NZZ0"/>
<gene>
    <name evidence="2" type="ORF">CTI12_AA209660</name>
</gene>
<dbReference type="EMBL" id="PKPP01001902">
    <property type="protein sequence ID" value="PWA79085.1"/>
    <property type="molecule type" value="Genomic_DNA"/>
</dbReference>
<comment type="caution">
    <text evidence="2">The sequence shown here is derived from an EMBL/GenBank/DDBJ whole genome shotgun (WGS) entry which is preliminary data.</text>
</comment>
<keyword evidence="3" id="KW-1185">Reference proteome</keyword>
<name>A0A2U1NZZ0_ARTAN</name>
<feature type="compositionally biased region" description="Polar residues" evidence="1">
    <location>
        <begin position="1"/>
        <end position="12"/>
    </location>
</feature>
<protein>
    <submittedName>
        <fullName evidence="2">Uncharacterized protein</fullName>
    </submittedName>
</protein>
<sequence length="108" mass="11328">MSSPNQPDVVTISSDSSADSSDESLGWSAYFPPLPHGPTVDPNADSKVRKGNKSSKVKSGKKIQKPPGPVAVLGLANEKTWNAILNKDFGVKKPSGCVADTKGKGKKH</sequence>
<evidence type="ECO:0000313" key="2">
    <source>
        <dbReference type="EMBL" id="PWA79085.1"/>
    </source>
</evidence>
<feature type="region of interest" description="Disordered" evidence="1">
    <location>
        <begin position="1"/>
        <end position="70"/>
    </location>
</feature>
<accession>A0A2U1NZZ0</accession>
<dbReference type="Proteomes" id="UP000245207">
    <property type="component" value="Unassembled WGS sequence"/>
</dbReference>
<evidence type="ECO:0000256" key="1">
    <source>
        <dbReference type="SAM" id="MobiDB-lite"/>
    </source>
</evidence>